<comment type="caution">
    <text evidence="3">The sequence shown here is derived from an EMBL/GenBank/DDBJ whole genome shotgun (WGS) entry which is preliminary data.</text>
</comment>
<dbReference type="EMBL" id="PZFK01000036">
    <property type="protein sequence ID" value="PTI28047.1"/>
    <property type="molecule type" value="Genomic_DNA"/>
</dbReference>
<name>A0A2T4PQI8_9STAP</name>
<dbReference type="RefSeq" id="WP_107557363.1">
    <property type="nucleotide sequence ID" value="NZ_CANQVP010000017.1"/>
</dbReference>
<evidence type="ECO:0000256" key="1">
    <source>
        <dbReference type="SAM" id="MobiDB-lite"/>
    </source>
</evidence>
<organism evidence="3 4">
    <name type="scientific">Mammaliicoccus vitulinus</name>
    <dbReference type="NCBI Taxonomy" id="71237"/>
    <lineage>
        <taxon>Bacteria</taxon>
        <taxon>Bacillati</taxon>
        <taxon>Bacillota</taxon>
        <taxon>Bacilli</taxon>
        <taxon>Bacillales</taxon>
        <taxon>Staphylococcaceae</taxon>
        <taxon>Mammaliicoccus</taxon>
    </lineage>
</organism>
<dbReference type="Gene3D" id="1.10.490.50">
    <property type="entry name" value="Antibiotic binding domain of TipA-like multidrug resistance regulators"/>
    <property type="match status" value="1"/>
</dbReference>
<feature type="region of interest" description="Disordered" evidence="1">
    <location>
        <begin position="1"/>
        <end position="35"/>
    </location>
</feature>
<dbReference type="AlphaFoldDB" id="A0A2T4PQI8"/>
<dbReference type="Pfam" id="PF07739">
    <property type="entry name" value="TipAS"/>
    <property type="match status" value="1"/>
</dbReference>
<proteinExistence type="predicted"/>
<evidence type="ECO:0000259" key="2">
    <source>
        <dbReference type="Pfam" id="PF07739"/>
    </source>
</evidence>
<feature type="domain" description="TipAS antibiotic-recognition" evidence="2">
    <location>
        <begin position="28"/>
        <end position="120"/>
    </location>
</feature>
<dbReference type="InterPro" id="IPR036244">
    <property type="entry name" value="TipA-like_antibiotic-bd"/>
</dbReference>
<dbReference type="InterPro" id="IPR012925">
    <property type="entry name" value="TipAS_dom"/>
</dbReference>
<dbReference type="STRING" id="1167632.GCA_000286335_01966"/>
<protein>
    <recommendedName>
        <fullName evidence="2">TipAS antibiotic-recognition domain-containing protein</fullName>
    </recommendedName>
</protein>
<dbReference type="Proteomes" id="UP000241209">
    <property type="component" value="Unassembled WGS sequence"/>
</dbReference>
<dbReference type="SUPFAM" id="SSF89082">
    <property type="entry name" value="Antibiotic binding domain of TipA-like multidrug resistance regulators"/>
    <property type="match status" value="1"/>
</dbReference>
<evidence type="ECO:0000313" key="3">
    <source>
        <dbReference type="EMBL" id="PTI28047.1"/>
    </source>
</evidence>
<reference evidence="3 4" key="1">
    <citation type="journal article" date="2016" name="Front. Microbiol.">
        <title>Comprehensive Phylogenetic Analysis of Bovine Non-aureus Staphylococci Species Based on Whole-Genome Sequencing.</title>
        <authorList>
            <person name="Naushad S."/>
            <person name="Barkema H.W."/>
            <person name="Luby C."/>
            <person name="Condas L.A."/>
            <person name="Nobrega D.B."/>
            <person name="Carson D.A."/>
            <person name="De Buck J."/>
        </authorList>
    </citation>
    <scope>NUCLEOTIDE SEQUENCE [LARGE SCALE GENOMIC DNA]</scope>
    <source>
        <strain evidence="3 4">SNUC 2204</strain>
    </source>
</reference>
<accession>A0A2T4PQI8</accession>
<evidence type="ECO:0000313" key="4">
    <source>
        <dbReference type="Proteomes" id="UP000241209"/>
    </source>
</evidence>
<gene>
    <name evidence="3" type="ORF">BU072_12445</name>
</gene>
<sequence length="133" mass="16003">MSDEKKFEPFHRDQLNKNEEIQSETVKDRSGHKIDQADDNFLDMSQSEIKGKNQIEKKLLEQLDELVQQGATLERQEEVTELHREWLTYSWPNYTEDKHLEIINMYEADERYRDYFGEDRTQELITAVKHVLL</sequence>